<evidence type="ECO:0000256" key="7">
    <source>
        <dbReference type="PROSITE-ProRule" id="PRU01360"/>
    </source>
</evidence>
<dbReference type="InterPro" id="IPR023997">
    <property type="entry name" value="TonB-dep_OMP_SusC/RagA_CS"/>
</dbReference>
<keyword evidence="4 7" id="KW-0812">Transmembrane</keyword>
<dbReference type="NCBIfam" id="TIGR04056">
    <property type="entry name" value="OMP_RagA_SusC"/>
    <property type="match status" value="1"/>
</dbReference>
<keyword evidence="3 7" id="KW-1134">Transmembrane beta strand</keyword>
<dbReference type="Proteomes" id="UP000632273">
    <property type="component" value="Unassembled WGS sequence"/>
</dbReference>
<dbReference type="Pfam" id="PF07715">
    <property type="entry name" value="Plug"/>
    <property type="match status" value="1"/>
</dbReference>
<sequence length="1005" mass="109158">MAVGLPALAHGTVVPNYTHYHLAAAGPVTGKVLDETGAALPGVTVRVKGTTEGTTTSPDGTFTLPTLPENATLILSFVGYKSQEVKAGRDGTLTVRLAPDQGQLNEVVVVGYGTQQRKNLTGSIVKVDPADTKDIPVGSFDAQLQGKVSGVQISSNSGVPGQATNVRVRGATTINGSNTPLYVVDGVFMNNNSLQTISTGGKASTPITDLNPADIENIEVLKDADATALYGARGANGVILVTTKRGNFNQKPKISLNASEGWAKAAKLWDLATSPEHATLVNENWLNTTGTTPHTNENRPYRPVSQGGRGLPEEQPTYDRLSQVFRTARLQNYDLSVSGGSASTRYYIGGGYTKQESILRPIDFQRASFKVNLDQQISDKVQIGVSNSFSRTYRNEGRAGDGPAGGLLQAALHTPTLLSPYDTNGQLVGRASFDNVQLLIDNYDVNSTSLRYIGNLYGDVQLLPNLKFRTSFGVDYNNYDESEYWNTFLIAGAGVGGLATSSVTQYTSLLNENTLTYRQQFGKHGLGIVVGNGLQSDTNGRTFAQGTGFPNNSFKEISAASVTSSTQNWSGYRLASFFGRADYNFNDRYLLNVSFRTDGSSRFGKSNQWGYFPSVGAAWRIKQENFLQNVHVLSDLKLRASYGLTGNQNGIGNFAARGLWNGGSNYLGSAGIAPQQLSNPDLKWEQTSQANIGLDVAFFDGRLGLEFNAYRKYTKNGLIQLTEPATTGFSSYWANAVEVSNKGLEFALNSVNIRKEQFTWNTNFNIASNVNNIEKLATPTKFGSRDLILQQQGSPLYSFWLYEQLYVDPQTGNAVYRDLDSDGKITAADRHIVGNIWPKFFGGLTNSITYKGFDANVLLSFQYGNKVYNHNRFFGEGGGARDEARVIFASNLKRWQKPGDVTDVPRPDGINVNNYLDGGSRWLEDGSFLRLRSLSLGYTIPERLTKRLLGGSVRVYAQGTNLFLLTKYTGLDPESASSSDANQQGIDLGTPPQPRSLQVGVNATF</sequence>
<dbReference type="InterPro" id="IPR008969">
    <property type="entry name" value="CarboxyPept-like_regulatory"/>
</dbReference>
<evidence type="ECO:0000256" key="4">
    <source>
        <dbReference type="ARBA" id="ARBA00022692"/>
    </source>
</evidence>
<keyword evidence="6 7" id="KW-0998">Cell outer membrane</keyword>
<proteinExistence type="inferred from homology"/>
<evidence type="ECO:0000256" key="1">
    <source>
        <dbReference type="ARBA" id="ARBA00004571"/>
    </source>
</evidence>
<evidence type="ECO:0000313" key="11">
    <source>
        <dbReference type="Proteomes" id="UP000632273"/>
    </source>
</evidence>
<accession>A0ABQ1UP40</accession>
<dbReference type="InterPro" id="IPR039426">
    <property type="entry name" value="TonB-dep_rcpt-like"/>
</dbReference>
<dbReference type="NCBIfam" id="TIGR04057">
    <property type="entry name" value="SusC_RagA_signa"/>
    <property type="match status" value="1"/>
</dbReference>
<evidence type="ECO:0000256" key="3">
    <source>
        <dbReference type="ARBA" id="ARBA00022452"/>
    </source>
</evidence>
<dbReference type="EMBL" id="BMHT01000007">
    <property type="protein sequence ID" value="GGF22845.1"/>
    <property type="molecule type" value="Genomic_DNA"/>
</dbReference>
<reference evidence="11" key="1">
    <citation type="journal article" date="2019" name="Int. J. Syst. Evol. Microbiol.">
        <title>The Global Catalogue of Microorganisms (GCM) 10K type strain sequencing project: providing services to taxonomists for standard genome sequencing and annotation.</title>
        <authorList>
            <consortium name="The Broad Institute Genomics Platform"/>
            <consortium name="The Broad Institute Genome Sequencing Center for Infectious Disease"/>
            <person name="Wu L."/>
            <person name="Ma J."/>
        </authorList>
    </citation>
    <scope>NUCLEOTIDE SEQUENCE [LARGE SCALE GENOMIC DNA]</scope>
    <source>
        <strain evidence="11">CGMCC 1.15197</strain>
    </source>
</reference>
<dbReference type="InterPro" id="IPR023996">
    <property type="entry name" value="TonB-dep_OMP_SusC/RagA"/>
</dbReference>
<feature type="region of interest" description="Disordered" evidence="8">
    <location>
        <begin position="286"/>
        <end position="315"/>
    </location>
</feature>
<dbReference type="Pfam" id="PF13715">
    <property type="entry name" value="CarbopepD_reg_2"/>
    <property type="match status" value="1"/>
</dbReference>
<evidence type="ECO:0000256" key="8">
    <source>
        <dbReference type="SAM" id="MobiDB-lite"/>
    </source>
</evidence>
<feature type="region of interest" description="Disordered" evidence="8">
    <location>
        <begin position="974"/>
        <end position="1005"/>
    </location>
</feature>
<evidence type="ECO:0000256" key="5">
    <source>
        <dbReference type="ARBA" id="ARBA00023136"/>
    </source>
</evidence>
<evidence type="ECO:0000313" key="10">
    <source>
        <dbReference type="EMBL" id="GGF22845.1"/>
    </source>
</evidence>
<dbReference type="Gene3D" id="2.170.130.10">
    <property type="entry name" value="TonB-dependent receptor, plug domain"/>
    <property type="match status" value="1"/>
</dbReference>
<comment type="caution">
    <text evidence="10">The sequence shown here is derived from an EMBL/GenBank/DDBJ whole genome shotgun (WGS) entry which is preliminary data.</text>
</comment>
<comment type="subcellular location">
    <subcellularLocation>
        <location evidence="1 7">Cell outer membrane</location>
        <topology evidence="1 7">Multi-pass membrane protein</topology>
    </subcellularLocation>
</comment>
<evidence type="ECO:0000256" key="2">
    <source>
        <dbReference type="ARBA" id="ARBA00022448"/>
    </source>
</evidence>
<feature type="compositionally biased region" description="Polar residues" evidence="8">
    <location>
        <begin position="995"/>
        <end position="1005"/>
    </location>
</feature>
<keyword evidence="11" id="KW-1185">Reference proteome</keyword>
<keyword evidence="5 7" id="KW-0472">Membrane</keyword>
<dbReference type="Gene3D" id="2.60.40.1120">
    <property type="entry name" value="Carboxypeptidase-like, regulatory domain"/>
    <property type="match status" value="1"/>
</dbReference>
<feature type="compositionally biased region" description="Polar residues" evidence="8">
    <location>
        <begin position="975"/>
        <end position="985"/>
    </location>
</feature>
<dbReference type="Gene3D" id="2.40.170.20">
    <property type="entry name" value="TonB-dependent receptor, beta-barrel domain"/>
    <property type="match status" value="1"/>
</dbReference>
<feature type="domain" description="TonB-dependent receptor plug" evidence="9">
    <location>
        <begin position="118"/>
        <end position="238"/>
    </location>
</feature>
<dbReference type="PROSITE" id="PS52016">
    <property type="entry name" value="TONB_DEPENDENT_REC_3"/>
    <property type="match status" value="1"/>
</dbReference>
<keyword evidence="2 7" id="KW-0813">Transport</keyword>
<evidence type="ECO:0000256" key="6">
    <source>
        <dbReference type="ARBA" id="ARBA00023237"/>
    </source>
</evidence>
<name>A0ABQ1UP40_9BACT</name>
<organism evidence="10 11">
    <name type="scientific">Hymenobacter cavernae</name>
    <dbReference type="NCBI Taxonomy" id="2044852"/>
    <lineage>
        <taxon>Bacteria</taxon>
        <taxon>Pseudomonadati</taxon>
        <taxon>Bacteroidota</taxon>
        <taxon>Cytophagia</taxon>
        <taxon>Cytophagales</taxon>
        <taxon>Hymenobacteraceae</taxon>
        <taxon>Hymenobacter</taxon>
    </lineage>
</organism>
<feature type="compositionally biased region" description="Polar residues" evidence="8">
    <location>
        <begin position="286"/>
        <end position="295"/>
    </location>
</feature>
<protein>
    <submittedName>
        <fullName evidence="10">SusC/RagA family TonB-linked outer membrane protein</fullName>
    </submittedName>
</protein>
<dbReference type="SUPFAM" id="SSF49464">
    <property type="entry name" value="Carboxypeptidase regulatory domain-like"/>
    <property type="match status" value="1"/>
</dbReference>
<dbReference type="InterPro" id="IPR036942">
    <property type="entry name" value="Beta-barrel_TonB_sf"/>
</dbReference>
<dbReference type="InterPro" id="IPR012910">
    <property type="entry name" value="Plug_dom"/>
</dbReference>
<dbReference type="SUPFAM" id="SSF56935">
    <property type="entry name" value="Porins"/>
    <property type="match status" value="1"/>
</dbReference>
<dbReference type="InterPro" id="IPR037066">
    <property type="entry name" value="Plug_dom_sf"/>
</dbReference>
<evidence type="ECO:0000259" key="9">
    <source>
        <dbReference type="Pfam" id="PF07715"/>
    </source>
</evidence>
<comment type="similarity">
    <text evidence="7">Belongs to the TonB-dependent receptor family.</text>
</comment>
<gene>
    <name evidence="10" type="ORF">GCM10011383_38160</name>
</gene>